<dbReference type="SFLD" id="SFLDS00029">
    <property type="entry name" value="Radical_SAM"/>
    <property type="match status" value="1"/>
</dbReference>
<keyword evidence="3" id="KW-0408">Iron</keyword>
<proteinExistence type="predicted"/>
<dbReference type="GO" id="GO:0003824">
    <property type="term" value="F:catalytic activity"/>
    <property type="evidence" value="ECO:0007669"/>
    <property type="project" value="InterPro"/>
</dbReference>
<dbReference type="PANTHER" id="PTHR43075">
    <property type="entry name" value="FORMATE LYASE ACTIVATING ENZYME, PUTATIVE (AFU_ORTHOLOGUE AFUA_2G15630)-RELATED"/>
    <property type="match status" value="1"/>
</dbReference>
<evidence type="ECO:0000313" key="6">
    <source>
        <dbReference type="EMBL" id="GAH68826.1"/>
    </source>
</evidence>
<feature type="domain" description="Radical SAM core" evidence="5">
    <location>
        <begin position="40"/>
        <end position="169"/>
    </location>
</feature>
<feature type="non-terminal residue" evidence="6">
    <location>
        <position position="1"/>
    </location>
</feature>
<sequence>NRLAGEGGKCHITSQVMVSSYGAHFGEETPLVGRYGSGTIFFTYCNLRCVFCQNYTISQLGEGSAVDREELAGMMLSLQAKGCHNINLVSPTHVVPYILETVEIAVSRGLHLPLVYNSGGYDSVETLELLDGVVDIYMPDMKYSDEKTAEQLSGIKDYPRVNKAAVKEMHRQVGDLEIDNEGVAQRGLLVRHLVLPNRLAGSQEVVCFLAQEVSINTYLNIMAQYYPCHKAMDMPLLSRPLLEQEFYEATDLAHQQGL</sequence>
<dbReference type="InterPro" id="IPR058240">
    <property type="entry name" value="rSAM_sf"/>
</dbReference>
<reference evidence="6" key="1">
    <citation type="journal article" date="2014" name="Front. Microbiol.">
        <title>High frequency of phylogenetically diverse reductive dehalogenase-homologous genes in deep subseafloor sedimentary metagenomes.</title>
        <authorList>
            <person name="Kawai M."/>
            <person name="Futagami T."/>
            <person name="Toyoda A."/>
            <person name="Takaki Y."/>
            <person name="Nishi S."/>
            <person name="Hori S."/>
            <person name="Arai W."/>
            <person name="Tsubouchi T."/>
            <person name="Morono Y."/>
            <person name="Uchiyama I."/>
            <person name="Ito T."/>
            <person name="Fujiyama A."/>
            <person name="Inagaki F."/>
            <person name="Takami H."/>
        </authorList>
    </citation>
    <scope>NUCLEOTIDE SEQUENCE</scope>
    <source>
        <strain evidence="6">Expedition CK06-06</strain>
    </source>
</reference>
<name>X1HF36_9ZZZZ</name>
<keyword evidence="4" id="KW-0411">Iron-sulfur</keyword>
<dbReference type="InterPro" id="IPR007197">
    <property type="entry name" value="rSAM"/>
</dbReference>
<dbReference type="Gene3D" id="3.20.20.70">
    <property type="entry name" value="Aldolase class I"/>
    <property type="match status" value="1"/>
</dbReference>
<organism evidence="6">
    <name type="scientific">marine sediment metagenome</name>
    <dbReference type="NCBI Taxonomy" id="412755"/>
    <lineage>
        <taxon>unclassified sequences</taxon>
        <taxon>metagenomes</taxon>
        <taxon>ecological metagenomes</taxon>
    </lineage>
</organism>
<evidence type="ECO:0000256" key="4">
    <source>
        <dbReference type="ARBA" id="ARBA00023014"/>
    </source>
</evidence>
<keyword evidence="2" id="KW-0479">Metal-binding</keyword>
<accession>X1HF36</accession>
<dbReference type="GO" id="GO:0046872">
    <property type="term" value="F:metal ion binding"/>
    <property type="evidence" value="ECO:0007669"/>
    <property type="project" value="UniProtKB-KW"/>
</dbReference>
<dbReference type="PANTHER" id="PTHR43075:SF1">
    <property type="entry name" value="FORMATE LYASE ACTIVATING ENZYME, PUTATIVE (AFU_ORTHOLOGUE AFUA_2G15630)-RELATED"/>
    <property type="match status" value="1"/>
</dbReference>
<dbReference type="InterPro" id="IPR016431">
    <property type="entry name" value="Pyrv-formate_lyase-activ_prd"/>
</dbReference>
<dbReference type="InterPro" id="IPR013785">
    <property type="entry name" value="Aldolase_TIM"/>
</dbReference>
<dbReference type="EMBL" id="BARU01033560">
    <property type="protein sequence ID" value="GAH68826.1"/>
    <property type="molecule type" value="Genomic_DNA"/>
</dbReference>
<dbReference type="AlphaFoldDB" id="X1HF36"/>
<evidence type="ECO:0000256" key="1">
    <source>
        <dbReference type="ARBA" id="ARBA00022691"/>
    </source>
</evidence>
<keyword evidence="1" id="KW-0949">S-adenosyl-L-methionine</keyword>
<dbReference type="InterPro" id="IPR040085">
    <property type="entry name" value="MJ0674-like"/>
</dbReference>
<evidence type="ECO:0000256" key="3">
    <source>
        <dbReference type="ARBA" id="ARBA00023004"/>
    </source>
</evidence>
<dbReference type="GO" id="GO:0051536">
    <property type="term" value="F:iron-sulfur cluster binding"/>
    <property type="evidence" value="ECO:0007669"/>
    <property type="project" value="UniProtKB-KW"/>
</dbReference>
<protein>
    <recommendedName>
        <fullName evidence="5">Radical SAM core domain-containing protein</fullName>
    </recommendedName>
</protein>
<evidence type="ECO:0000256" key="2">
    <source>
        <dbReference type="ARBA" id="ARBA00022723"/>
    </source>
</evidence>
<feature type="non-terminal residue" evidence="6">
    <location>
        <position position="258"/>
    </location>
</feature>
<dbReference type="Pfam" id="PF04055">
    <property type="entry name" value="Radical_SAM"/>
    <property type="match status" value="1"/>
</dbReference>
<gene>
    <name evidence="6" type="ORF">S03H2_52786</name>
</gene>
<dbReference type="CDD" id="cd01335">
    <property type="entry name" value="Radical_SAM"/>
    <property type="match status" value="1"/>
</dbReference>
<comment type="caution">
    <text evidence="6">The sequence shown here is derived from an EMBL/GenBank/DDBJ whole genome shotgun (WGS) entry which is preliminary data.</text>
</comment>
<dbReference type="SUPFAM" id="SSF102114">
    <property type="entry name" value="Radical SAM enzymes"/>
    <property type="match status" value="1"/>
</dbReference>
<evidence type="ECO:0000259" key="5">
    <source>
        <dbReference type="Pfam" id="PF04055"/>
    </source>
</evidence>
<dbReference type="PIRSF" id="PIRSF004869">
    <property type="entry name" value="PflX_prd"/>
    <property type="match status" value="1"/>
</dbReference>